<dbReference type="GO" id="GO:0006950">
    <property type="term" value="P:response to stress"/>
    <property type="evidence" value="ECO:0007669"/>
    <property type="project" value="TreeGrafter"/>
</dbReference>
<sequence>MSIKKMTERQLRVWQNFVVLAETIDREVGRDLWDDAGLTKSEFTVLAELSSQSRGGMRPSQCARAIDWDTSRLSHMLRRMEKRRLVSRGKSDGSDGRAAEIVLTKEGRSAYRRALGPHLGSAKRWFADALDEDRLAALDDALGALLGHVQRTAGRSAPPSRGIARRTPVDETQGPPARKPEEVS</sequence>
<dbReference type="SUPFAM" id="SSF46785">
    <property type="entry name" value="Winged helix' DNA-binding domain"/>
    <property type="match status" value="1"/>
</dbReference>
<protein>
    <recommendedName>
        <fullName evidence="2">HTH marR-type domain-containing protein</fullName>
    </recommendedName>
</protein>
<dbReference type="PANTHER" id="PTHR33164">
    <property type="entry name" value="TRANSCRIPTIONAL REGULATOR, MARR FAMILY"/>
    <property type="match status" value="1"/>
</dbReference>
<reference evidence="3" key="1">
    <citation type="submission" date="2020-02" db="EMBL/GenBank/DDBJ databases">
        <authorList>
            <person name="Meier V. D."/>
        </authorList>
    </citation>
    <scope>NUCLEOTIDE SEQUENCE</scope>
    <source>
        <strain evidence="3">AVDCRST_MAG01</strain>
    </source>
</reference>
<evidence type="ECO:0000256" key="1">
    <source>
        <dbReference type="SAM" id="MobiDB-lite"/>
    </source>
</evidence>
<name>A0A6J4QMS4_9ACTN</name>
<organism evidence="3">
    <name type="scientific">uncultured Rubrobacteraceae bacterium</name>
    <dbReference type="NCBI Taxonomy" id="349277"/>
    <lineage>
        <taxon>Bacteria</taxon>
        <taxon>Bacillati</taxon>
        <taxon>Actinomycetota</taxon>
        <taxon>Rubrobacteria</taxon>
        <taxon>Rubrobacterales</taxon>
        <taxon>Rubrobacteraceae</taxon>
        <taxon>environmental samples</taxon>
    </lineage>
</organism>
<dbReference type="SMART" id="SM00347">
    <property type="entry name" value="HTH_MARR"/>
    <property type="match status" value="1"/>
</dbReference>
<dbReference type="InterPro" id="IPR036388">
    <property type="entry name" value="WH-like_DNA-bd_sf"/>
</dbReference>
<evidence type="ECO:0000313" key="3">
    <source>
        <dbReference type="EMBL" id="CAA9449111.1"/>
    </source>
</evidence>
<dbReference type="AlphaFoldDB" id="A0A6J4QMS4"/>
<feature type="domain" description="HTH marR-type" evidence="2">
    <location>
        <begin position="1"/>
        <end position="147"/>
    </location>
</feature>
<proteinExistence type="predicted"/>
<dbReference type="PROSITE" id="PS50995">
    <property type="entry name" value="HTH_MARR_2"/>
    <property type="match status" value="1"/>
</dbReference>
<dbReference type="EMBL" id="CADCUW010000569">
    <property type="protein sequence ID" value="CAA9449111.1"/>
    <property type="molecule type" value="Genomic_DNA"/>
</dbReference>
<dbReference type="Gene3D" id="1.10.10.10">
    <property type="entry name" value="Winged helix-like DNA-binding domain superfamily/Winged helix DNA-binding domain"/>
    <property type="match status" value="1"/>
</dbReference>
<dbReference type="InterPro" id="IPR036390">
    <property type="entry name" value="WH_DNA-bd_sf"/>
</dbReference>
<dbReference type="InterPro" id="IPR039422">
    <property type="entry name" value="MarR/SlyA-like"/>
</dbReference>
<gene>
    <name evidence="3" type="ORF">AVDCRST_MAG01-01-4382</name>
</gene>
<dbReference type="InterPro" id="IPR000835">
    <property type="entry name" value="HTH_MarR-typ"/>
</dbReference>
<dbReference type="GO" id="GO:0003700">
    <property type="term" value="F:DNA-binding transcription factor activity"/>
    <property type="evidence" value="ECO:0007669"/>
    <property type="project" value="InterPro"/>
</dbReference>
<feature type="region of interest" description="Disordered" evidence="1">
    <location>
        <begin position="151"/>
        <end position="184"/>
    </location>
</feature>
<evidence type="ECO:0000259" key="2">
    <source>
        <dbReference type="PROSITE" id="PS50995"/>
    </source>
</evidence>
<dbReference type="PANTHER" id="PTHR33164:SF99">
    <property type="entry name" value="MARR FAMILY REGULATORY PROTEIN"/>
    <property type="match status" value="1"/>
</dbReference>
<accession>A0A6J4QMS4</accession>